<feature type="signal peptide" evidence="6">
    <location>
        <begin position="1"/>
        <end position="24"/>
    </location>
</feature>
<dbReference type="AlphaFoldDB" id="A0A173XZB0"/>
<evidence type="ECO:0000256" key="6">
    <source>
        <dbReference type="SAM" id="SignalP"/>
    </source>
</evidence>
<protein>
    <submittedName>
        <fullName evidence="9">Xylosidase/arabinosidase</fullName>
    </submittedName>
</protein>
<keyword evidence="3" id="KW-0378">Hydrolase</keyword>
<keyword evidence="2" id="KW-0624">Polysaccharide degradation</keyword>
<dbReference type="InterPro" id="IPR052176">
    <property type="entry name" value="Glycosyl_Hydrlase_43_Enz"/>
</dbReference>
<keyword evidence="6" id="KW-0732">Signal</keyword>
<dbReference type="Pfam" id="PF05270">
    <property type="entry name" value="AbfB"/>
    <property type="match status" value="1"/>
</dbReference>
<dbReference type="PANTHER" id="PTHR43772">
    <property type="entry name" value="ENDO-1,4-BETA-XYLANASE"/>
    <property type="match status" value="1"/>
</dbReference>
<comment type="similarity">
    <text evidence="1">Belongs to the glycosyl hydrolase 43 family.</text>
</comment>
<evidence type="ECO:0000256" key="3">
    <source>
        <dbReference type="ARBA" id="ARBA00022801"/>
    </source>
</evidence>
<evidence type="ECO:0000313" key="10">
    <source>
        <dbReference type="Proteomes" id="UP000095439"/>
    </source>
</evidence>
<evidence type="ECO:0000313" key="9">
    <source>
        <dbReference type="EMBL" id="CUN55798.1"/>
    </source>
</evidence>
<dbReference type="Pfam" id="PF04616">
    <property type="entry name" value="Glyco_hydro_43"/>
    <property type="match status" value="1"/>
</dbReference>
<evidence type="ECO:0000256" key="1">
    <source>
        <dbReference type="ARBA" id="ARBA00009865"/>
    </source>
</evidence>
<evidence type="ECO:0000259" key="7">
    <source>
        <dbReference type="Pfam" id="PF05270"/>
    </source>
</evidence>
<dbReference type="GO" id="GO:0046373">
    <property type="term" value="P:L-arabinose metabolic process"/>
    <property type="evidence" value="ECO:0007669"/>
    <property type="project" value="InterPro"/>
</dbReference>
<name>A0A173XZB0_9FIRM</name>
<dbReference type="GO" id="GO:0046556">
    <property type="term" value="F:alpha-L-arabinofuranosidase activity"/>
    <property type="evidence" value="ECO:0007669"/>
    <property type="project" value="InterPro"/>
</dbReference>
<dbReference type="Pfam" id="PF07523">
    <property type="entry name" value="Big_3"/>
    <property type="match status" value="1"/>
</dbReference>
<dbReference type="Gene3D" id="2.80.10.50">
    <property type="match status" value="1"/>
</dbReference>
<dbReference type="PANTHER" id="PTHR43772:SF2">
    <property type="entry name" value="PUTATIVE (AFU_ORTHOLOGUE AFUA_2G04480)-RELATED"/>
    <property type="match status" value="1"/>
</dbReference>
<keyword evidence="2" id="KW-0858">Xylan degradation</keyword>
<evidence type="ECO:0000256" key="5">
    <source>
        <dbReference type="ARBA" id="ARBA00023295"/>
    </source>
</evidence>
<dbReference type="SUPFAM" id="SSF75005">
    <property type="entry name" value="Arabinanase/levansucrase/invertase"/>
    <property type="match status" value="1"/>
</dbReference>
<feature type="chain" id="PRO_5008015789" evidence="6">
    <location>
        <begin position="25"/>
        <end position="603"/>
    </location>
</feature>
<dbReference type="SUPFAM" id="SSF110221">
    <property type="entry name" value="AbfB domain"/>
    <property type="match status" value="1"/>
</dbReference>
<dbReference type="InterPro" id="IPR006710">
    <property type="entry name" value="Glyco_hydro_43"/>
</dbReference>
<dbReference type="RefSeq" id="WP_055180793.1">
    <property type="nucleotide sequence ID" value="NZ_CABIWY010000002.1"/>
</dbReference>
<gene>
    <name evidence="9" type="primary">xylA_1</name>
    <name evidence="9" type="ORF">ERS852423_00837</name>
</gene>
<keyword evidence="5" id="KW-0326">Glycosidase</keyword>
<evidence type="ECO:0000259" key="8">
    <source>
        <dbReference type="Pfam" id="PF07523"/>
    </source>
</evidence>
<dbReference type="GO" id="GO:0045493">
    <property type="term" value="P:xylan catabolic process"/>
    <property type="evidence" value="ECO:0007669"/>
    <property type="project" value="UniProtKB-KW"/>
</dbReference>
<feature type="domain" description="Alpha-L-arabinofuranosidase B arabinose-binding" evidence="7">
    <location>
        <begin position="406"/>
        <end position="511"/>
    </location>
</feature>
<dbReference type="Gene3D" id="2.60.40.3630">
    <property type="match status" value="1"/>
</dbReference>
<dbReference type="InterPro" id="IPR022038">
    <property type="entry name" value="Ig-like_bact"/>
</dbReference>
<dbReference type="InterPro" id="IPR023296">
    <property type="entry name" value="Glyco_hydro_beta-prop_sf"/>
</dbReference>
<sequence length="603" mass="67250">MKKLLTGALAAVLSISLCTPLVYAKDNVETKTLKKSNSGNPMLGFDENGDILYGGDPSVLVDGDTVYCYVGHDTSSNESYWMPDWRCYSSKDMKNWTYESKIMNSSDIKGGDNHEAWAGQVAKGSDGKYYFYYCTQFSDGKGVGVGVSDSPTGPFKDVNQKPLVSNSQTPNSVHSWEDIDPTVWIETDENGVEHRYLGWGNTRFFVCELNEDMISVKDQDGNPDNLSVGYGKGNDIVIGKINDFQGHSYTEAPWYYRQKDENGNYYGKYYMFFACDWREQMAYATTDDIMSNEWEFGGIIMEPSATANTNHMAVFDFKGQTYFVYHDGSLPHGSGYRRVACCEPFTINEDGTIDPIKKTATGLTGTASQITDSDGNYISHKSFVNTLLDADYPITGKALQVDFYKDGEESSWEINPGKSSKKDEYVSIESNNKPGLYITAQDPKNGVITPVLSQDVKGTTAEAESMTFRTLKGFNGSGVTFESVRYPGYYLTSKSGVLSMTQDPSDKDATFFVSTDTEIKSGKARKTKRMYTVGEKLKTNDIRIQLYLETGKTVKITDYTTNADKIDMTTTGKKTLKVTYEYNGEKKTDNIQITVVDSAYKKK</sequence>
<accession>A0A173XZB0</accession>
<dbReference type="Proteomes" id="UP000095439">
    <property type="component" value="Unassembled WGS sequence"/>
</dbReference>
<dbReference type="Gene3D" id="2.115.10.20">
    <property type="entry name" value="Glycosyl hydrolase domain, family 43"/>
    <property type="match status" value="1"/>
</dbReference>
<dbReference type="EMBL" id="CYYY01000002">
    <property type="protein sequence ID" value="CUN55798.1"/>
    <property type="molecule type" value="Genomic_DNA"/>
</dbReference>
<feature type="domain" description="Ig-like" evidence="8">
    <location>
        <begin position="526"/>
        <end position="595"/>
    </location>
</feature>
<evidence type="ECO:0000256" key="4">
    <source>
        <dbReference type="ARBA" id="ARBA00023277"/>
    </source>
</evidence>
<keyword evidence="4" id="KW-0119">Carbohydrate metabolism</keyword>
<organism evidence="9 10">
    <name type="scientific">Dorea longicatena</name>
    <dbReference type="NCBI Taxonomy" id="88431"/>
    <lineage>
        <taxon>Bacteria</taxon>
        <taxon>Bacillati</taxon>
        <taxon>Bacillota</taxon>
        <taxon>Clostridia</taxon>
        <taxon>Lachnospirales</taxon>
        <taxon>Lachnospiraceae</taxon>
        <taxon>Dorea</taxon>
    </lineage>
</organism>
<proteinExistence type="inferred from homology"/>
<dbReference type="InterPro" id="IPR007934">
    <property type="entry name" value="AbfB_ABD"/>
</dbReference>
<evidence type="ECO:0000256" key="2">
    <source>
        <dbReference type="ARBA" id="ARBA00022651"/>
    </source>
</evidence>
<reference evidence="9 10" key="1">
    <citation type="submission" date="2015-09" db="EMBL/GenBank/DDBJ databases">
        <authorList>
            <consortium name="Pathogen Informatics"/>
        </authorList>
    </citation>
    <scope>NUCLEOTIDE SEQUENCE [LARGE SCALE GENOMIC DNA]</scope>
    <source>
        <strain evidence="9 10">2789STDY5608866</strain>
    </source>
</reference>
<dbReference type="InterPro" id="IPR036195">
    <property type="entry name" value="AbfB_ABD_sf"/>
</dbReference>